<dbReference type="GO" id="GO:0000166">
    <property type="term" value="F:nucleotide binding"/>
    <property type="evidence" value="ECO:0007669"/>
    <property type="project" value="InterPro"/>
</dbReference>
<protein>
    <submittedName>
        <fullName evidence="3">Inositol 2-dehydrogenase</fullName>
        <ecNumber evidence="3">1.1.1.18</ecNumber>
    </submittedName>
</protein>
<organism evidence="3 4">
    <name type="scientific">Anatilimnocola aggregata</name>
    <dbReference type="NCBI Taxonomy" id="2528021"/>
    <lineage>
        <taxon>Bacteria</taxon>
        <taxon>Pseudomonadati</taxon>
        <taxon>Planctomycetota</taxon>
        <taxon>Planctomycetia</taxon>
        <taxon>Pirellulales</taxon>
        <taxon>Pirellulaceae</taxon>
        <taxon>Anatilimnocola</taxon>
    </lineage>
</organism>
<evidence type="ECO:0000313" key="3">
    <source>
        <dbReference type="EMBL" id="QDU28696.1"/>
    </source>
</evidence>
<dbReference type="SUPFAM" id="SSF51735">
    <property type="entry name" value="NAD(P)-binding Rossmann-fold domains"/>
    <property type="match status" value="1"/>
</dbReference>
<dbReference type="Proteomes" id="UP000315017">
    <property type="component" value="Chromosome"/>
</dbReference>
<reference evidence="3 4" key="1">
    <citation type="submission" date="2019-02" db="EMBL/GenBank/DDBJ databases">
        <title>Deep-cultivation of Planctomycetes and their phenomic and genomic characterization uncovers novel biology.</title>
        <authorList>
            <person name="Wiegand S."/>
            <person name="Jogler M."/>
            <person name="Boedeker C."/>
            <person name="Pinto D."/>
            <person name="Vollmers J."/>
            <person name="Rivas-Marin E."/>
            <person name="Kohn T."/>
            <person name="Peeters S.H."/>
            <person name="Heuer A."/>
            <person name="Rast P."/>
            <person name="Oberbeckmann S."/>
            <person name="Bunk B."/>
            <person name="Jeske O."/>
            <person name="Meyerdierks A."/>
            <person name="Storesund J.E."/>
            <person name="Kallscheuer N."/>
            <person name="Luecker S."/>
            <person name="Lage O.M."/>
            <person name="Pohl T."/>
            <person name="Merkel B.J."/>
            <person name="Hornburger P."/>
            <person name="Mueller R.-W."/>
            <person name="Bruemmer F."/>
            <person name="Labrenz M."/>
            <person name="Spormann A.M."/>
            <person name="Op den Camp H."/>
            <person name="Overmann J."/>
            <person name="Amann R."/>
            <person name="Jetten M.S.M."/>
            <person name="Mascher T."/>
            <person name="Medema M.H."/>
            <person name="Devos D.P."/>
            <person name="Kaster A.-K."/>
            <person name="Ovreas L."/>
            <person name="Rohde M."/>
            <person name="Galperin M.Y."/>
            <person name="Jogler C."/>
        </authorList>
    </citation>
    <scope>NUCLEOTIDE SEQUENCE [LARGE SCALE GENOMIC DNA]</scope>
    <source>
        <strain evidence="3 4">ETA_A8</strain>
    </source>
</reference>
<accession>A0A517YEL7</accession>
<dbReference type="InterPro" id="IPR004104">
    <property type="entry name" value="Gfo/Idh/MocA-like_OxRdtase_C"/>
</dbReference>
<evidence type="ECO:0000259" key="2">
    <source>
        <dbReference type="Pfam" id="PF02894"/>
    </source>
</evidence>
<dbReference type="RefSeq" id="WP_145091402.1">
    <property type="nucleotide sequence ID" value="NZ_CP036274.1"/>
</dbReference>
<dbReference type="InterPro" id="IPR036291">
    <property type="entry name" value="NAD(P)-bd_dom_sf"/>
</dbReference>
<dbReference type="EC" id="1.1.1.18" evidence="3"/>
<dbReference type="InterPro" id="IPR000683">
    <property type="entry name" value="Gfo/Idh/MocA-like_OxRdtase_N"/>
</dbReference>
<evidence type="ECO:0000313" key="4">
    <source>
        <dbReference type="Proteomes" id="UP000315017"/>
    </source>
</evidence>
<dbReference type="KEGG" id="aagg:ETAA8_38000"/>
<dbReference type="EMBL" id="CP036274">
    <property type="protein sequence ID" value="QDU28696.1"/>
    <property type="molecule type" value="Genomic_DNA"/>
</dbReference>
<dbReference type="GO" id="GO:0050112">
    <property type="term" value="F:inositol 2-dehydrogenase (NAD+) activity"/>
    <property type="evidence" value="ECO:0007669"/>
    <property type="project" value="UniProtKB-EC"/>
</dbReference>
<dbReference type="SUPFAM" id="SSF55347">
    <property type="entry name" value="Glyceraldehyde-3-phosphate dehydrogenase-like, C-terminal domain"/>
    <property type="match status" value="1"/>
</dbReference>
<evidence type="ECO:0000259" key="1">
    <source>
        <dbReference type="Pfam" id="PF01408"/>
    </source>
</evidence>
<dbReference type="Gene3D" id="3.40.50.720">
    <property type="entry name" value="NAD(P)-binding Rossmann-like Domain"/>
    <property type="match status" value="1"/>
</dbReference>
<proteinExistence type="predicted"/>
<name>A0A517YEL7_9BACT</name>
<gene>
    <name evidence="3" type="primary">idhA</name>
    <name evidence="3" type="ORF">ETAA8_38000</name>
</gene>
<keyword evidence="4" id="KW-1185">Reference proteome</keyword>
<dbReference type="Pfam" id="PF01408">
    <property type="entry name" value="GFO_IDH_MocA"/>
    <property type="match status" value="1"/>
</dbReference>
<dbReference type="InterPro" id="IPR050463">
    <property type="entry name" value="Gfo/Idh/MocA_oxidrdct_glycsds"/>
</dbReference>
<dbReference type="Pfam" id="PF02894">
    <property type="entry name" value="GFO_IDH_MocA_C"/>
    <property type="match status" value="1"/>
</dbReference>
<feature type="domain" description="Gfo/Idh/MocA-like oxidoreductase C-terminal" evidence="2">
    <location>
        <begin position="198"/>
        <end position="350"/>
    </location>
</feature>
<dbReference type="InterPro" id="IPR006311">
    <property type="entry name" value="TAT_signal"/>
</dbReference>
<dbReference type="OrthoDB" id="253515at2"/>
<dbReference type="PANTHER" id="PTHR43818:SF5">
    <property type="entry name" value="OXIDOREDUCTASE FAMILY PROTEIN"/>
    <property type="match status" value="1"/>
</dbReference>
<dbReference type="PROSITE" id="PS51318">
    <property type="entry name" value="TAT"/>
    <property type="match status" value="1"/>
</dbReference>
<dbReference type="AlphaFoldDB" id="A0A517YEL7"/>
<dbReference type="PANTHER" id="PTHR43818">
    <property type="entry name" value="BCDNA.GH03377"/>
    <property type="match status" value="1"/>
</dbReference>
<dbReference type="Gene3D" id="3.30.360.10">
    <property type="entry name" value="Dihydrodipicolinate Reductase, domain 2"/>
    <property type="match status" value="1"/>
</dbReference>
<sequence length="434" mass="47598">MSNASLPAETSPEKSRRSFLKSSAALAVAGSVVTTMTGARAVHAAGSDMLKVALIGCGGRGSGAAVDSMAADKNAKITVLADAFGDRVEIARNALKGPLGEQLDVKPENCFVGIDAYKQVMASDVDVVLLCSPPGFRPAHLRAAVEAGKHVFCEKPVAVDAPGVRSVLESSEIARQKNLNLVSGLCWRYDYGVRETMKQIQDGMIGDIVAIQENYLTGGLWHRGREEKWSEMEYQMRNWLYFTWLSGDHNVEQHIHSLDKAMWLMGDKPPKLCYGIGGRQVRTGEKWGNIYDHHAVCYEWDNGVKCFAFTRQMPGCFNETEDYVLGTKGKASLIKHEVTAGDTKWKYRGPKPSMYKVEHVELFGAIRAGSPINNGTYMSYSTLLAIMGRMATYTGQNITWDMAMSSVEDLTPRKLVLGDTPVPKVAIPGETKFS</sequence>
<feature type="domain" description="Gfo/Idh/MocA-like oxidoreductase N-terminal" evidence="1">
    <location>
        <begin position="50"/>
        <end position="169"/>
    </location>
</feature>
<keyword evidence="3" id="KW-0560">Oxidoreductase</keyword>